<name>A0A1W2GB31_REIFA</name>
<dbReference type="EMBL" id="FWYF01000002">
    <property type="protein sequence ID" value="SMD33811.1"/>
    <property type="molecule type" value="Genomic_DNA"/>
</dbReference>
<reference evidence="1 2" key="1">
    <citation type="submission" date="2017-04" db="EMBL/GenBank/DDBJ databases">
        <authorList>
            <person name="Afonso C.L."/>
            <person name="Miller P.J."/>
            <person name="Scott M.A."/>
            <person name="Spackman E."/>
            <person name="Goraichik I."/>
            <person name="Dimitrov K.M."/>
            <person name="Suarez D.L."/>
            <person name="Swayne D.E."/>
        </authorList>
    </citation>
    <scope>NUCLEOTIDE SEQUENCE [LARGE SCALE GENOMIC DNA]</scope>
    <source>
        <strain evidence="1 2">DSM 26133</strain>
    </source>
</reference>
<protein>
    <submittedName>
        <fullName evidence="1">Uncharacterized protein</fullName>
    </submittedName>
</protein>
<organism evidence="1 2">
    <name type="scientific">Reichenbachiella faecimaris</name>
    <dbReference type="NCBI Taxonomy" id="692418"/>
    <lineage>
        <taxon>Bacteria</taxon>
        <taxon>Pseudomonadati</taxon>
        <taxon>Bacteroidota</taxon>
        <taxon>Cytophagia</taxon>
        <taxon>Cytophagales</taxon>
        <taxon>Reichenbachiellaceae</taxon>
        <taxon>Reichenbachiella</taxon>
    </lineage>
</organism>
<dbReference type="RefSeq" id="WP_084372225.1">
    <property type="nucleotide sequence ID" value="NZ_FWYF01000002.1"/>
</dbReference>
<dbReference type="AlphaFoldDB" id="A0A1W2GB31"/>
<accession>A0A1W2GB31</accession>
<evidence type="ECO:0000313" key="1">
    <source>
        <dbReference type="EMBL" id="SMD33811.1"/>
    </source>
</evidence>
<sequence>MNLSVKQLKFRSEQIFRLNHEIRKYLTNAVSLCELLEGNEISDVDFDRFKCLLLKSLQDLDSALYMLDDSEQCE</sequence>
<keyword evidence="2" id="KW-1185">Reference proteome</keyword>
<gene>
    <name evidence="1" type="ORF">SAMN04488029_1683</name>
</gene>
<dbReference type="Proteomes" id="UP000192472">
    <property type="component" value="Unassembled WGS sequence"/>
</dbReference>
<proteinExistence type="predicted"/>
<evidence type="ECO:0000313" key="2">
    <source>
        <dbReference type="Proteomes" id="UP000192472"/>
    </source>
</evidence>